<keyword evidence="7 8" id="KW-0472">Membrane</keyword>
<dbReference type="InterPro" id="IPR024989">
    <property type="entry name" value="MFS_assoc_dom"/>
</dbReference>
<dbReference type="PANTHER" id="PTHR23522:SF10">
    <property type="entry name" value="3-PHENYLPROPIONIC ACID TRANSPORTER-RELATED"/>
    <property type="match status" value="1"/>
</dbReference>
<name>A0A8H9I8T4_9ALTE</name>
<keyword evidence="5 8" id="KW-0812">Transmembrane</keyword>
<evidence type="ECO:0000256" key="6">
    <source>
        <dbReference type="ARBA" id="ARBA00022989"/>
    </source>
</evidence>
<protein>
    <submittedName>
        <fullName evidence="10">MFS transporter</fullName>
    </submittedName>
</protein>
<feature type="domain" description="Major facilitator superfamily (MFS) profile" evidence="9">
    <location>
        <begin position="208"/>
        <end position="391"/>
    </location>
</feature>
<evidence type="ECO:0000313" key="11">
    <source>
        <dbReference type="Proteomes" id="UP000622604"/>
    </source>
</evidence>
<keyword evidence="3" id="KW-1003">Cell membrane</keyword>
<evidence type="ECO:0000256" key="3">
    <source>
        <dbReference type="ARBA" id="ARBA00022475"/>
    </source>
</evidence>
<dbReference type="Pfam" id="PF12832">
    <property type="entry name" value="MFS_1_like"/>
    <property type="match status" value="1"/>
</dbReference>
<dbReference type="GO" id="GO:0015528">
    <property type="term" value="F:lactose:proton symporter activity"/>
    <property type="evidence" value="ECO:0007669"/>
    <property type="project" value="TreeGrafter"/>
</dbReference>
<keyword evidence="2" id="KW-0813">Transport</keyword>
<evidence type="ECO:0000256" key="2">
    <source>
        <dbReference type="ARBA" id="ARBA00022448"/>
    </source>
</evidence>
<feature type="transmembrane region" description="Helical" evidence="8">
    <location>
        <begin position="363"/>
        <end position="384"/>
    </location>
</feature>
<feature type="transmembrane region" description="Helical" evidence="8">
    <location>
        <begin position="167"/>
        <end position="187"/>
    </location>
</feature>
<dbReference type="InterPro" id="IPR026032">
    <property type="entry name" value="HcaT-like"/>
</dbReference>
<dbReference type="GO" id="GO:0030395">
    <property type="term" value="F:lactose binding"/>
    <property type="evidence" value="ECO:0007669"/>
    <property type="project" value="TreeGrafter"/>
</dbReference>
<comment type="subcellular location">
    <subcellularLocation>
        <location evidence="1">Cell inner membrane</location>
        <topology evidence="1">Multi-pass membrane protein</topology>
    </subcellularLocation>
</comment>
<evidence type="ECO:0000256" key="5">
    <source>
        <dbReference type="ARBA" id="ARBA00022692"/>
    </source>
</evidence>
<dbReference type="InterPro" id="IPR020846">
    <property type="entry name" value="MFS_dom"/>
</dbReference>
<proteinExistence type="predicted"/>
<evidence type="ECO:0000256" key="1">
    <source>
        <dbReference type="ARBA" id="ARBA00004429"/>
    </source>
</evidence>
<evidence type="ECO:0000256" key="4">
    <source>
        <dbReference type="ARBA" id="ARBA00022519"/>
    </source>
</evidence>
<feature type="transmembrane region" description="Helical" evidence="8">
    <location>
        <begin position="246"/>
        <end position="266"/>
    </location>
</feature>
<accession>A0A8H9I8T4</accession>
<dbReference type="NCBIfam" id="NF037955">
    <property type="entry name" value="mfs"/>
    <property type="match status" value="1"/>
</dbReference>
<dbReference type="EMBL" id="BMZC01000004">
    <property type="protein sequence ID" value="GGZ59769.1"/>
    <property type="molecule type" value="Genomic_DNA"/>
</dbReference>
<dbReference type="PIRSF" id="PIRSF004925">
    <property type="entry name" value="HcaT"/>
    <property type="match status" value="1"/>
</dbReference>
<keyword evidence="4" id="KW-0997">Cell inner membrane</keyword>
<feature type="transmembrane region" description="Helical" evidence="8">
    <location>
        <begin position="208"/>
        <end position="234"/>
    </location>
</feature>
<feature type="transmembrane region" description="Helical" evidence="8">
    <location>
        <begin position="141"/>
        <end position="161"/>
    </location>
</feature>
<evidence type="ECO:0000256" key="8">
    <source>
        <dbReference type="SAM" id="Phobius"/>
    </source>
</evidence>
<feature type="transmembrane region" description="Helical" evidence="8">
    <location>
        <begin position="273"/>
        <end position="297"/>
    </location>
</feature>
<dbReference type="PROSITE" id="PS50850">
    <property type="entry name" value="MFS"/>
    <property type="match status" value="1"/>
</dbReference>
<feature type="transmembrane region" description="Helical" evidence="8">
    <location>
        <begin position="303"/>
        <end position="324"/>
    </location>
</feature>
<dbReference type="AlphaFoldDB" id="A0A8H9I8T4"/>
<feature type="transmembrane region" description="Helical" evidence="8">
    <location>
        <begin position="103"/>
        <end position="129"/>
    </location>
</feature>
<sequence>MVTEQGAHARGNLVMLSLTFFLYFGQLGVLVPYLGVFLDGRGFNSQEIGELFALVTLMRIIGPNLFASFADKSGKSLGILQIGAFLTFATFCSIFWLNSFWGLTIAFGLMMLFFTAIAPQTEVITLGSVRGDATKYSHVRLWGSIGFIVLTVLAGKLIDVFSSEAPIYISGAVLLGLFLVTLSLKEATASEHKSSAADSIWRKVRTKVFIGFILSSTLIQISFGPYYSFFALYARDLNYSGQETGALIALGVAAEVIIFLLAGRLIGRFGVKWTLFVSMLLTGLRWYLLAVAAQFWPTLIVSQLLHAFSFGLIHAASINFIHHYFGVQFRSQGQALYTSIGFGIGGAAGNFGAGLIWQQGQGAELAFTLATGFALLGALLVACIPSRYMPK</sequence>
<feature type="transmembrane region" description="Helical" evidence="8">
    <location>
        <begin position="51"/>
        <end position="70"/>
    </location>
</feature>
<dbReference type="PANTHER" id="PTHR23522">
    <property type="entry name" value="BLL5896 PROTEIN"/>
    <property type="match status" value="1"/>
</dbReference>
<dbReference type="Proteomes" id="UP000622604">
    <property type="component" value="Unassembled WGS sequence"/>
</dbReference>
<gene>
    <name evidence="10" type="ORF">GCM10011274_17310</name>
</gene>
<comment type="caution">
    <text evidence="10">The sequence shown here is derived from an EMBL/GenBank/DDBJ whole genome shotgun (WGS) entry which is preliminary data.</text>
</comment>
<dbReference type="SUPFAM" id="SSF103473">
    <property type="entry name" value="MFS general substrate transporter"/>
    <property type="match status" value="1"/>
</dbReference>
<evidence type="ECO:0000256" key="7">
    <source>
        <dbReference type="ARBA" id="ARBA00023136"/>
    </source>
</evidence>
<feature type="transmembrane region" description="Helical" evidence="8">
    <location>
        <begin position="77"/>
        <end position="97"/>
    </location>
</feature>
<evidence type="ECO:0000313" key="10">
    <source>
        <dbReference type="EMBL" id="GGZ59769.1"/>
    </source>
</evidence>
<keyword evidence="6 8" id="KW-1133">Transmembrane helix</keyword>
<dbReference type="Gene3D" id="1.20.1250.20">
    <property type="entry name" value="MFS general substrate transporter like domains"/>
    <property type="match status" value="2"/>
</dbReference>
<dbReference type="InterPro" id="IPR036259">
    <property type="entry name" value="MFS_trans_sf"/>
</dbReference>
<feature type="transmembrane region" description="Helical" evidence="8">
    <location>
        <begin position="336"/>
        <end position="357"/>
    </location>
</feature>
<dbReference type="GO" id="GO:0005886">
    <property type="term" value="C:plasma membrane"/>
    <property type="evidence" value="ECO:0007669"/>
    <property type="project" value="UniProtKB-SubCell"/>
</dbReference>
<evidence type="ECO:0000259" key="9">
    <source>
        <dbReference type="PROSITE" id="PS50850"/>
    </source>
</evidence>
<reference evidence="10" key="1">
    <citation type="journal article" date="2014" name="Int. J. Syst. Evol. Microbiol.">
        <title>Complete genome sequence of Corynebacterium casei LMG S-19264T (=DSM 44701T), isolated from a smear-ripened cheese.</title>
        <authorList>
            <consortium name="US DOE Joint Genome Institute (JGI-PGF)"/>
            <person name="Walter F."/>
            <person name="Albersmeier A."/>
            <person name="Kalinowski J."/>
            <person name="Ruckert C."/>
        </authorList>
    </citation>
    <scope>NUCLEOTIDE SEQUENCE</scope>
    <source>
        <strain evidence="10">KCTC 32337</strain>
    </source>
</reference>
<reference evidence="10" key="2">
    <citation type="submission" date="2020-09" db="EMBL/GenBank/DDBJ databases">
        <authorList>
            <person name="Sun Q."/>
            <person name="Kim S."/>
        </authorList>
    </citation>
    <scope>NUCLEOTIDE SEQUENCE</scope>
    <source>
        <strain evidence="10">KCTC 32337</strain>
    </source>
</reference>
<organism evidence="10 11">
    <name type="scientific">Paraglaciecola chathamensis</name>
    <dbReference type="NCBI Taxonomy" id="368405"/>
    <lineage>
        <taxon>Bacteria</taxon>
        <taxon>Pseudomonadati</taxon>
        <taxon>Pseudomonadota</taxon>
        <taxon>Gammaproteobacteria</taxon>
        <taxon>Alteromonadales</taxon>
        <taxon>Alteromonadaceae</taxon>
        <taxon>Paraglaciecola</taxon>
    </lineage>
</organism>
<feature type="transmembrane region" description="Helical" evidence="8">
    <location>
        <begin position="12"/>
        <end position="31"/>
    </location>
</feature>